<dbReference type="OrthoDB" id="5517218at2"/>
<proteinExistence type="predicted"/>
<dbReference type="EMBL" id="WJIE01000002">
    <property type="protein sequence ID" value="MRG91865.1"/>
    <property type="molecule type" value="Genomic_DNA"/>
</dbReference>
<sequence length="216" mass="22755">MSPRLFLPLASAGCIALGAAAALAEPPQPSSPAPPAPVTAPPPAERPPWMRRPPQSPALYPGWRLEEAPRPGETAEPQWYGWQSLMGIIPSHGIALLGLTDNDLIPLIYLGAAGHALTSPIVHWAHGNVGTGFLSLGVNIGAPLLGGMIAFETRSTGLLFTMGFLTIVGWPVVDTLLLSYEDAPKSKDKSARLIDSFAVVPMLDGDRKGLSLVGQF</sequence>
<keyword evidence="3" id="KW-0732">Signal</keyword>
<keyword evidence="2" id="KW-1133">Transmembrane helix</keyword>
<organism evidence="4 5">
    <name type="scientific">Polyangium spumosum</name>
    <dbReference type="NCBI Taxonomy" id="889282"/>
    <lineage>
        <taxon>Bacteria</taxon>
        <taxon>Pseudomonadati</taxon>
        <taxon>Myxococcota</taxon>
        <taxon>Polyangia</taxon>
        <taxon>Polyangiales</taxon>
        <taxon>Polyangiaceae</taxon>
        <taxon>Polyangium</taxon>
    </lineage>
</organism>
<feature type="compositionally biased region" description="Pro residues" evidence="1">
    <location>
        <begin position="26"/>
        <end position="55"/>
    </location>
</feature>
<dbReference type="AlphaFoldDB" id="A0A6N7PNY5"/>
<feature type="region of interest" description="Disordered" evidence="1">
    <location>
        <begin position="24"/>
        <end position="55"/>
    </location>
</feature>
<protein>
    <submittedName>
        <fullName evidence="4">Uncharacterized protein</fullName>
    </submittedName>
</protein>
<evidence type="ECO:0000313" key="5">
    <source>
        <dbReference type="Proteomes" id="UP000440224"/>
    </source>
</evidence>
<gene>
    <name evidence="4" type="ORF">GF068_07990</name>
</gene>
<evidence type="ECO:0000256" key="2">
    <source>
        <dbReference type="SAM" id="Phobius"/>
    </source>
</evidence>
<reference evidence="4 5" key="1">
    <citation type="submission" date="2019-10" db="EMBL/GenBank/DDBJ databases">
        <title>A soil myxobacterium in the family Polyangiaceae.</title>
        <authorList>
            <person name="Li Y."/>
            <person name="Wang J."/>
        </authorList>
    </citation>
    <scope>NUCLEOTIDE SEQUENCE [LARGE SCALE GENOMIC DNA]</scope>
    <source>
        <strain evidence="4 5">DSM 14734</strain>
    </source>
</reference>
<feature type="transmembrane region" description="Helical" evidence="2">
    <location>
        <begin position="158"/>
        <end position="180"/>
    </location>
</feature>
<evidence type="ECO:0000313" key="4">
    <source>
        <dbReference type="EMBL" id="MRG91865.1"/>
    </source>
</evidence>
<feature type="chain" id="PRO_5026961809" evidence="3">
    <location>
        <begin position="25"/>
        <end position="216"/>
    </location>
</feature>
<name>A0A6N7PNY5_9BACT</name>
<comment type="caution">
    <text evidence="4">The sequence shown here is derived from an EMBL/GenBank/DDBJ whole genome shotgun (WGS) entry which is preliminary data.</text>
</comment>
<keyword evidence="2" id="KW-0472">Membrane</keyword>
<keyword evidence="5" id="KW-1185">Reference proteome</keyword>
<feature type="signal peptide" evidence="3">
    <location>
        <begin position="1"/>
        <end position="24"/>
    </location>
</feature>
<dbReference type="RefSeq" id="WP_153818726.1">
    <property type="nucleotide sequence ID" value="NZ_WJIE01000002.1"/>
</dbReference>
<accession>A0A6N7PNY5</accession>
<evidence type="ECO:0000256" key="1">
    <source>
        <dbReference type="SAM" id="MobiDB-lite"/>
    </source>
</evidence>
<keyword evidence="2" id="KW-0812">Transmembrane</keyword>
<feature type="transmembrane region" description="Helical" evidence="2">
    <location>
        <begin position="132"/>
        <end position="151"/>
    </location>
</feature>
<evidence type="ECO:0000256" key="3">
    <source>
        <dbReference type="SAM" id="SignalP"/>
    </source>
</evidence>
<dbReference type="Proteomes" id="UP000440224">
    <property type="component" value="Unassembled WGS sequence"/>
</dbReference>